<dbReference type="Proteomes" id="UP001060085">
    <property type="component" value="Linkage Group LG04"/>
</dbReference>
<organism evidence="1 2">
    <name type="scientific">Catharanthus roseus</name>
    <name type="common">Madagascar periwinkle</name>
    <name type="synonym">Vinca rosea</name>
    <dbReference type="NCBI Taxonomy" id="4058"/>
    <lineage>
        <taxon>Eukaryota</taxon>
        <taxon>Viridiplantae</taxon>
        <taxon>Streptophyta</taxon>
        <taxon>Embryophyta</taxon>
        <taxon>Tracheophyta</taxon>
        <taxon>Spermatophyta</taxon>
        <taxon>Magnoliopsida</taxon>
        <taxon>eudicotyledons</taxon>
        <taxon>Gunneridae</taxon>
        <taxon>Pentapetalae</taxon>
        <taxon>asterids</taxon>
        <taxon>lamiids</taxon>
        <taxon>Gentianales</taxon>
        <taxon>Apocynaceae</taxon>
        <taxon>Rauvolfioideae</taxon>
        <taxon>Vinceae</taxon>
        <taxon>Catharanthinae</taxon>
        <taxon>Catharanthus</taxon>
    </lineage>
</organism>
<sequence length="213" mass="24277">MSDTNISEFMESNEASFVLGIEDQKKDGGKGVLLSQANSSINFLTNSSPSYLEFYFKELKLFLNAYAFHEIIIGALCTISRSFDLYLINVHLSNCLSLHDSLQNQLLNRDAKLKQSCVDLKCWHDILDIISLVLDSFSSWTPMRGIIPSNFLDLFVGKFLVKKVEGYLCFLSEDLIDKSIRRIVETYSYMIPFFETFVIALNGIAPLENHFLN</sequence>
<proteinExistence type="predicted"/>
<dbReference type="EMBL" id="CM044704">
    <property type="protein sequence ID" value="KAI5666535.1"/>
    <property type="molecule type" value="Genomic_DNA"/>
</dbReference>
<keyword evidence="2" id="KW-1185">Reference proteome</keyword>
<evidence type="ECO:0000313" key="2">
    <source>
        <dbReference type="Proteomes" id="UP001060085"/>
    </source>
</evidence>
<accession>A0ACC0B1M5</accession>
<reference evidence="2" key="1">
    <citation type="journal article" date="2023" name="Nat. Plants">
        <title>Single-cell RNA sequencing provides a high-resolution roadmap for understanding the multicellular compartmentation of specialized metabolism.</title>
        <authorList>
            <person name="Sun S."/>
            <person name="Shen X."/>
            <person name="Li Y."/>
            <person name="Li Y."/>
            <person name="Wang S."/>
            <person name="Li R."/>
            <person name="Zhang H."/>
            <person name="Shen G."/>
            <person name="Guo B."/>
            <person name="Wei J."/>
            <person name="Xu J."/>
            <person name="St-Pierre B."/>
            <person name="Chen S."/>
            <person name="Sun C."/>
        </authorList>
    </citation>
    <scope>NUCLEOTIDE SEQUENCE [LARGE SCALE GENOMIC DNA]</scope>
</reference>
<evidence type="ECO:0000313" key="1">
    <source>
        <dbReference type="EMBL" id="KAI5666535.1"/>
    </source>
</evidence>
<protein>
    <submittedName>
        <fullName evidence="1">Uncharacterized protein</fullName>
    </submittedName>
</protein>
<name>A0ACC0B1M5_CATRO</name>
<gene>
    <name evidence="1" type="ORF">M9H77_16388</name>
</gene>
<comment type="caution">
    <text evidence="1">The sequence shown here is derived from an EMBL/GenBank/DDBJ whole genome shotgun (WGS) entry which is preliminary data.</text>
</comment>